<dbReference type="RefSeq" id="WP_112748810.1">
    <property type="nucleotide sequence ID" value="NZ_QMFY01000013.1"/>
</dbReference>
<dbReference type="Proteomes" id="UP000251889">
    <property type="component" value="Unassembled WGS sequence"/>
</dbReference>
<sequence>MVEVFKTNVRYADDAIKLITELHRLFDHYHANFDLSDCDRILRVQCVHHTIDADAIIALIQQRGFHAEVLEDIVIHENS</sequence>
<dbReference type="AlphaFoldDB" id="A0A364XXH1"/>
<gene>
    <name evidence="1" type="ORF">DQQ10_20585</name>
</gene>
<dbReference type="EMBL" id="QMFY01000013">
    <property type="protein sequence ID" value="RAV98997.1"/>
    <property type="molecule type" value="Genomic_DNA"/>
</dbReference>
<protein>
    <submittedName>
        <fullName evidence="1">Uncharacterized protein</fullName>
    </submittedName>
</protein>
<reference evidence="1 2" key="1">
    <citation type="submission" date="2018-06" db="EMBL/GenBank/DDBJ databases">
        <title>Chryseolinea flavus sp. nov., a member of the phylum Bacteroidetes isolated from soil.</title>
        <authorList>
            <person name="Li Y."/>
            <person name="Wang J."/>
        </authorList>
    </citation>
    <scope>NUCLEOTIDE SEQUENCE [LARGE SCALE GENOMIC DNA]</scope>
    <source>
        <strain evidence="1 2">SDU1-6</strain>
    </source>
</reference>
<comment type="caution">
    <text evidence="1">The sequence shown here is derived from an EMBL/GenBank/DDBJ whole genome shotgun (WGS) entry which is preliminary data.</text>
</comment>
<accession>A0A364XXH1</accession>
<evidence type="ECO:0000313" key="1">
    <source>
        <dbReference type="EMBL" id="RAV98997.1"/>
    </source>
</evidence>
<keyword evidence="2" id="KW-1185">Reference proteome</keyword>
<dbReference type="OrthoDB" id="1036397at2"/>
<organism evidence="1 2">
    <name type="scientific">Pseudochryseolinea flava</name>
    <dbReference type="NCBI Taxonomy" id="2059302"/>
    <lineage>
        <taxon>Bacteria</taxon>
        <taxon>Pseudomonadati</taxon>
        <taxon>Bacteroidota</taxon>
        <taxon>Cytophagia</taxon>
        <taxon>Cytophagales</taxon>
        <taxon>Fulvivirgaceae</taxon>
        <taxon>Pseudochryseolinea</taxon>
    </lineage>
</organism>
<name>A0A364XXH1_9BACT</name>
<proteinExistence type="predicted"/>
<evidence type="ECO:0000313" key="2">
    <source>
        <dbReference type="Proteomes" id="UP000251889"/>
    </source>
</evidence>